<evidence type="ECO:0000313" key="2">
    <source>
        <dbReference type="EMBL" id="MPV88680.1"/>
    </source>
</evidence>
<evidence type="ECO:0000259" key="1">
    <source>
        <dbReference type="Pfam" id="PF08818"/>
    </source>
</evidence>
<dbReference type="Pfam" id="PF08818">
    <property type="entry name" value="DUF1801"/>
    <property type="match status" value="1"/>
</dbReference>
<proteinExistence type="predicted"/>
<dbReference type="OrthoDB" id="9811812at2"/>
<dbReference type="RefSeq" id="WP_152231357.1">
    <property type="nucleotide sequence ID" value="NZ_BAAAOT010000005.1"/>
</dbReference>
<evidence type="ECO:0000313" key="3">
    <source>
        <dbReference type="Proteomes" id="UP000429644"/>
    </source>
</evidence>
<comment type="caution">
    <text evidence="2">The sequence shown here is derived from an EMBL/GenBank/DDBJ whole genome shotgun (WGS) entry which is preliminary data.</text>
</comment>
<reference evidence="2 3" key="1">
    <citation type="submission" date="2019-10" db="EMBL/GenBank/DDBJ databases">
        <title>Georgenia wutianyii sp. nov. and Georgenia yuyongxinii sp. nov. isolated from plateau pika (Ochotona curzoniae) in the Qinghai-Tibet plateau of China.</title>
        <authorList>
            <person name="Tian Z."/>
        </authorList>
    </citation>
    <scope>NUCLEOTIDE SEQUENCE [LARGE SCALE GENOMIC DNA]</scope>
    <source>
        <strain evidence="2 3">JCM 15130</strain>
    </source>
</reference>
<dbReference type="EMBL" id="WHPD01001809">
    <property type="protein sequence ID" value="MPV88680.1"/>
    <property type="molecule type" value="Genomic_DNA"/>
</dbReference>
<keyword evidence="3" id="KW-1185">Reference proteome</keyword>
<dbReference type="Proteomes" id="UP000429644">
    <property type="component" value="Unassembled WGS sequence"/>
</dbReference>
<sequence>MAVRSADVEAYLAALDHPLKPGVERLRAAILASNDEITERVKWNAPSFCSAGVDRATFRLRPGDRLQLVLHRGATKRDDGDSFRFEDPSGLLAWAAPDRAVITFRDLDDVAAKETAVVDVVNRWMRA</sequence>
<organism evidence="2 3">
    <name type="scientific">Georgenia ruanii</name>
    <dbReference type="NCBI Taxonomy" id="348442"/>
    <lineage>
        <taxon>Bacteria</taxon>
        <taxon>Bacillati</taxon>
        <taxon>Actinomycetota</taxon>
        <taxon>Actinomycetes</taxon>
        <taxon>Micrococcales</taxon>
        <taxon>Bogoriellaceae</taxon>
        <taxon>Georgenia</taxon>
    </lineage>
</organism>
<dbReference type="AlphaFoldDB" id="A0A7J9UXT6"/>
<dbReference type="Gene3D" id="3.90.1150.200">
    <property type="match status" value="1"/>
</dbReference>
<gene>
    <name evidence="2" type="ORF">GB882_08375</name>
</gene>
<protein>
    <submittedName>
        <fullName evidence="2">DUF1801 domain-containing protein</fullName>
    </submittedName>
</protein>
<feature type="domain" description="YdhG-like" evidence="1">
    <location>
        <begin position="21"/>
        <end position="124"/>
    </location>
</feature>
<name>A0A7J9UXT6_9MICO</name>
<dbReference type="SUPFAM" id="SSF159888">
    <property type="entry name" value="YdhG-like"/>
    <property type="match status" value="1"/>
</dbReference>
<dbReference type="InterPro" id="IPR014922">
    <property type="entry name" value="YdhG-like"/>
</dbReference>
<accession>A0A7J9UXT6</accession>